<dbReference type="Proteomes" id="UP000324222">
    <property type="component" value="Unassembled WGS sequence"/>
</dbReference>
<dbReference type="AlphaFoldDB" id="A0A5B7EU10"/>
<accession>A0A5B7EU10</accession>
<evidence type="ECO:0000313" key="1">
    <source>
        <dbReference type="EMBL" id="MPC38141.1"/>
    </source>
</evidence>
<dbReference type="EMBL" id="VSRR010003989">
    <property type="protein sequence ID" value="MPC38141.1"/>
    <property type="molecule type" value="Genomic_DNA"/>
</dbReference>
<name>A0A5B7EU10_PORTR</name>
<keyword evidence="2" id="KW-1185">Reference proteome</keyword>
<sequence length="70" mass="8177">MMKTMAIFTCMNYIGGKLDRWTRHETCAMTIHWALRKQKGVLLKRGIKPGNYFLVEEGKCEGEEREVVNK</sequence>
<comment type="caution">
    <text evidence="1">The sequence shown here is derived from an EMBL/GenBank/DDBJ whole genome shotgun (WGS) entry which is preliminary data.</text>
</comment>
<evidence type="ECO:0000313" key="2">
    <source>
        <dbReference type="Proteomes" id="UP000324222"/>
    </source>
</evidence>
<proteinExistence type="predicted"/>
<protein>
    <submittedName>
        <fullName evidence="1">Uncharacterized protein</fullName>
    </submittedName>
</protein>
<organism evidence="1 2">
    <name type="scientific">Portunus trituberculatus</name>
    <name type="common">Swimming crab</name>
    <name type="synonym">Neptunus trituberculatus</name>
    <dbReference type="NCBI Taxonomy" id="210409"/>
    <lineage>
        <taxon>Eukaryota</taxon>
        <taxon>Metazoa</taxon>
        <taxon>Ecdysozoa</taxon>
        <taxon>Arthropoda</taxon>
        <taxon>Crustacea</taxon>
        <taxon>Multicrustacea</taxon>
        <taxon>Malacostraca</taxon>
        <taxon>Eumalacostraca</taxon>
        <taxon>Eucarida</taxon>
        <taxon>Decapoda</taxon>
        <taxon>Pleocyemata</taxon>
        <taxon>Brachyura</taxon>
        <taxon>Eubrachyura</taxon>
        <taxon>Portunoidea</taxon>
        <taxon>Portunidae</taxon>
        <taxon>Portuninae</taxon>
        <taxon>Portunus</taxon>
    </lineage>
</organism>
<gene>
    <name evidence="1" type="ORF">E2C01_031644</name>
</gene>
<reference evidence="1 2" key="1">
    <citation type="submission" date="2019-05" db="EMBL/GenBank/DDBJ databases">
        <title>Another draft genome of Portunus trituberculatus and its Hox gene families provides insights of decapod evolution.</title>
        <authorList>
            <person name="Jeong J.-H."/>
            <person name="Song I."/>
            <person name="Kim S."/>
            <person name="Choi T."/>
            <person name="Kim D."/>
            <person name="Ryu S."/>
            <person name="Kim W."/>
        </authorList>
    </citation>
    <scope>NUCLEOTIDE SEQUENCE [LARGE SCALE GENOMIC DNA]</scope>
    <source>
        <tissue evidence="1">Muscle</tissue>
    </source>
</reference>